<keyword evidence="2" id="KW-1185">Reference proteome</keyword>
<sequence length="314" mass="33943">MTTPTKTSEYRNSPSGSLSVMDYLAKVVGLDVDLQEVTTHNDIYPFIDPAPHFSARTFAKKVVLITGGSRGIGLSIAQHFARAGASLALVARDESVLETTKADIERDVTGARVLALPCDVRDSAQVSKAVASTFEHFGRLDVLVANAAVILPFGTLLGGVDPDAWWKTCEVGLRGAWNFIHFAVPHLQKSQGYVIAMTSVSGHLRLPTGSDSCIMKLALDRLIEFVPIEYPEIKTFAVHPGSVLTDIALRSNAPIPFDTKPELPASTVLHLAAGKADWLNGRYVSAQWDLGVVEQKYKTAIVEKNALVQKLALP</sequence>
<evidence type="ECO:0000313" key="1">
    <source>
        <dbReference type="EMBL" id="KAI0066530.1"/>
    </source>
</evidence>
<protein>
    <submittedName>
        <fullName evidence="1">NAD-P-binding protein</fullName>
    </submittedName>
</protein>
<comment type="caution">
    <text evidence="1">The sequence shown here is derived from an EMBL/GenBank/DDBJ whole genome shotgun (WGS) entry which is preliminary data.</text>
</comment>
<evidence type="ECO:0000313" key="2">
    <source>
        <dbReference type="Proteomes" id="UP000814140"/>
    </source>
</evidence>
<name>A0ACB8TDP6_9AGAM</name>
<gene>
    <name evidence="1" type="ORF">BV25DRAFT_1912591</name>
</gene>
<accession>A0ACB8TDP6</accession>
<organism evidence="1 2">
    <name type="scientific">Artomyces pyxidatus</name>
    <dbReference type="NCBI Taxonomy" id="48021"/>
    <lineage>
        <taxon>Eukaryota</taxon>
        <taxon>Fungi</taxon>
        <taxon>Dikarya</taxon>
        <taxon>Basidiomycota</taxon>
        <taxon>Agaricomycotina</taxon>
        <taxon>Agaricomycetes</taxon>
        <taxon>Russulales</taxon>
        <taxon>Auriscalpiaceae</taxon>
        <taxon>Artomyces</taxon>
    </lineage>
</organism>
<reference evidence="1" key="1">
    <citation type="submission" date="2021-03" db="EMBL/GenBank/DDBJ databases">
        <authorList>
            <consortium name="DOE Joint Genome Institute"/>
            <person name="Ahrendt S."/>
            <person name="Looney B.P."/>
            <person name="Miyauchi S."/>
            <person name="Morin E."/>
            <person name="Drula E."/>
            <person name="Courty P.E."/>
            <person name="Chicoki N."/>
            <person name="Fauchery L."/>
            <person name="Kohler A."/>
            <person name="Kuo A."/>
            <person name="Labutti K."/>
            <person name="Pangilinan J."/>
            <person name="Lipzen A."/>
            <person name="Riley R."/>
            <person name="Andreopoulos W."/>
            <person name="He G."/>
            <person name="Johnson J."/>
            <person name="Barry K.W."/>
            <person name="Grigoriev I.V."/>
            <person name="Nagy L."/>
            <person name="Hibbett D."/>
            <person name="Henrissat B."/>
            <person name="Matheny P.B."/>
            <person name="Labbe J."/>
            <person name="Martin F."/>
        </authorList>
    </citation>
    <scope>NUCLEOTIDE SEQUENCE</scope>
    <source>
        <strain evidence="1">HHB10654</strain>
    </source>
</reference>
<proteinExistence type="predicted"/>
<dbReference type="EMBL" id="MU277192">
    <property type="protein sequence ID" value="KAI0066530.1"/>
    <property type="molecule type" value="Genomic_DNA"/>
</dbReference>
<dbReference type="Proteomes" id="UP000814140">
    <property type="component" value="Unassembled WGS sequence"/>
</dbReference>
<reference evidence="1" key="2">
    <citation type="journal article" date="2022" name="New Phytol.">
        <title>Evolutionary transition to the ectomycorrhizal habit in the genomes of a hyperdiverse lineage of mushroom-forming fungi.</title>
        <authorList>
            <person name="Looney B."/>
            <person name="Miyauchi S."/>
            <person name="Morin E."/>
            <person name="Drula E."/>
            <person name="Courty P.E."/>
            <person name="Kohler A."/>
            <person name="Kuo A."/>
            <person name="LaButti K."/>
            <person name="Pangilinan J."/>
            <person name="Lipzen A."/>
            <person name="Riley R."/>
            <person name="Andreopoulos W."/>
            <person name="He G."/>
            <person name="Johnson J."/>
            <person name="Nolan M."/>
            <person name="Tritt A."/>
            <person name="Barry K.W."/>
            <person name="Grigoriev I.V."/>
            <person name="Nagy L.G."/>
            <person name="Hibbett D."/>
            <person name="Henrissat B."/>
            <person name="Matheny P.B."/>
            <person name="Labbe J."/>
            <person name="Martin F.M."/>
        </authorList>
    </citation>
    <scope>NUCLEOTIDE SEQUENCE</scope>
    <source>
        <strain evidence="1">HHB10654</strain>
    </source>
</reference>